<feature type="compositionally biased region" description="Polar residues" evidence="2">
    <location>
        <begin position="218"/>
        <end position="227"/>
    </location>
</feature>
<dbReference type="Pfam" id="PF13865">
    <property type="entry name" value="FoP_duplication"/>
    <property type="match status" value="1"/>
</dbReference>
<dbReference type="Proteomes" id="UP001307889">
    <property type="component" value="Chromosome 10"/>
</dbReference>
<dbReference type="InterPro" id="IPR052656">
    <property type="entry name" value="CTOP_PRMT1"/>
</dbReference>
<feature type="domain" description="Chromatin target of PRMT1 protein C-terminal" evidence="3">
    <location>
        <begin position="251"/>
        <end position="334"/>
    </location>
</feature>
<feature type="compositionally biased region" description="Basic residues" evidence="2">
    <location>
        <begin position="193"/>
        <end position="207"/>
    </location>
</feature>
<evidence type="ECO:0000256" key="1">
    <source>
        <dbReference type="ARBA" id="ARBA00022884"/>
    </source>
</evidence>
<reference evidence="4 5" key="1">
    <citation type="submission" date="2023-09" db="EMBL/GenBank/DDBJ databases">
        <title>Nesidiocoris tenuis whole genome shotgun sequence.</title>
        <authorList>
            <person name="Shibata T."/>
            <person name="Shimoda M."/>
            <person name="Kobayashi T."/>
            <person name="Uehara T."/>
        </authorList>
    </citation>
    <scope>NUCLEOTIDE SEQUENCE [LARGE SCALE GENOMIC DNA]</scope>
    <source>
        <strain evidence="4 5">Japan</strain>
    </source>
</reference>
<evidence type="ECO:0000313" key="5">
    <source>
        <dbReference type="Proteomes" id="UP001307889"/>
    </source>
</evidence>
<feature type="compositionally biased region" description="Gly residues" evidence="2">
    <location>
        <begin position="257"/>
        <end position="284"/>
    </location>
</feature>
<keyword evidence="1" id="KW-0694">RNA-binding</keyword>
<feature type="compositionally biased region" description="Low complexity" evidence="2">
    <location>
        <begin position="135"/>
        <end position="144"/>
    </location>
</feature>
<keyword evidence="5" id="KW-1185">Reference proteome</keyword>
<evidence type="ECO:0000259" key="3">
    <source>
        <dbReference type="SMART" id="SM01218"/>
    </source>
</evidence>
<sequence>MQSNRICANGNTAIAMEPRENLGNTGAVIDQQKKNIMSLHERFTQLRRAEPQMRGVVAGRVDVHGGSLKNKKLALQMSKRPTVVAALARGAFDEIKMSAQSNGFSGGYGGGGYRRSFRGRRGGYGGGGGLNRSNSSWGSLSNLSQTGAPFQRSRSRSRGRDRGRGFGRSSSLGRLRRSSSVVSLASNASVRSNRSRGFGRGRGRGRRSSSVNRLYRSASMTSLNSSFRGRGIGRGRGRGGVARGFVDRRNDNRRGRGGFNRGRGGQAQRGSPRGGFRGRGGRGNRGAPRGRGGRGRWTKAPLPDRDTLDKELDQYMSGSRAFLDRELDSYMSQT</sequence>
<feature type="region of interest" description="Disordered" evidence="2">
    <location>
        <begin position="135"/>
        <end position="308"/>
    </location>
</feature>
<evidence type="ECO:0000256" key="2">
    <source>
        <dbReference type="SAM" id="MobiDB-lite"/>
    </source>
</evidence>
<feature type="compositionally biased region" description="Basic and acidic residues" evidence="2">
    <location>
        <begin position="245"/>
        <end position="254"/>
    </location>
</feature>
<dbReference type="SMART" id="SM01218">
    <property type="entry name" value="FoP_duplication"/>
    <property type="match status" value="1"/>
</dbReference>
<name>A0ABN7B407_9HEMI</name>
<dbReference type="PANTHER" id="PTHR48426:SF1">
    <property type="entry name" value="CHROMATIN TARGET OF PRMT1 PROTEIN"/>
    <property type="match status" value="1"/>
</dbReference>
<organism evidence="4 5">
    <name type="scientific">Nesidiocoris tenuis</name>
    <dbReference type="NCBI Taxonomy" id="355587"/>
    <lineage>
        <taxon>Eukaryota</taxon>
        <taxon>Metazoa</taxon>
        <taxon>Ecdysozoa</taxon>
        <taxon>Arthropoda</taxon>
        <taxon>Hexapoda</taxon>
        <taxon>Insecta</taxon>
        <taxon>Pterygota</taxon>
        <taxon>Neoptera</taxon>
        <taxon>Paraneoptera</taxon>
        <taxon>Hemiptera</taxon>
        <taxon>Heteroptera</taxon>
        <taxon>Panheteroptera</taxon>
        <taxon>Cimicomorpha</taxon>
        <taxon>Miridae</taxon>
        <taxon>Dicyphina</taxon>
        <taxon>Nesidiocoris</taxon>
    </lineage>
</organism>
<accession>A0ABN7B407</accession>
<dbReference type="InterPro" id="IPR025715">
    <property type="entry name" value="FoP_C"/>
</dbReference>
<protein>
    <recommendedName>
        <fullName evidence="3">Chromatin target of PRMT1 protein C-terminal domain-containing protein</fullName>
    </recommendedName>
</protein>
<evidence type="ECO:0000313" key="4">
    <source>
        <dbReference type="EMBL" id="BES99161.1"/>
    </source>
</evidence>
<proteinExistence type="predicted"/>
<dbReference type="PANTHER" id="PTHR48426">
    <property type="entry name" value="CHROMATIN TARGET OF PRMT1 PROTEIN"/>
    <property type="match status" value="1"/>
</dbReference>
<dbReference type="EMBL" id="AP028918">
    <property type="protein sequence ID" value="BES99161.1"/>
    <property type="molecule type" value="Genomic_DNA"/>
</dbReference>
<feature type="compositionally biased region" description="Low complexity" evidence="2">
    <location>
        <begin position="167"/>
        <end position="192"/>
    </location>
</feature>
<gene>
    <name evidence="4" type="ORF">NTJ_11978</name>
</gene>